<comment type="caution">
    <text evidence="2">The sequence shown here is derived from an EMBL/GenBank/DDBJ whole genome shotgun (WGS) entry which is preliminary data.</text>
</comment>
<protein>
    <submittedName>
        <fullName evidence="2">Uncharacterized protein</fullName>
    </submittedName>
</protein>
<dbReference type="Proteomes" id="UP000613030">
    <property type="component" value="Unassembled WGS sequence"/>
</dbReference>
<proteinExistence type="predicted"/>
<evidence type="ECO:0000256" key="1">
    <source>
        <dbReference type="SAM" id="SignalP"/>
    </source>
</evidence>
<keyword evidence="1" id="KW-0732">Signal</keyword>
<accession>A0ABS1KS65</accession>
<organism evidence="2 3">
    <name type="scientific">Chryseolinea lacunae</name>
    <dbReference type="NCBI Taxonomy" id="2801331"/>
    <lineage>
        <taxon>Bacteria</taxon>
        <taxon>Pseudomonadati</taxon>
        <taxon>Bacteroidota</taxon>
        <taxon>Cytophagia</taxon>
        <taxon>Cytophagales</taxon>
        <taxon>Fulvivirgaceae</taxon>
        <taxon>Chryseolinea</taxon>
    </lineage>
</organism>
<reference evidence="2 3" key="1">
    <citation type="submission" date="2021-01" db="EMBL/GenBank/DDBJ databases">
        <title>Chryseolinea sp. Jin1 Genome sequencing and assembly.</title>
        <authorList>
            <person name="Kim I."/>
        </authorList>
    </citation>
    <scope>NUCLEOTIDE SEQUENCE [LARGE SCALE GENOMIC DNA]</scope>
    <source>
        <strain evidence="2 3">Jin1</strain>
    </source>
</reference>
<feature type="chain" id="PRO_5047367631" evidence="1">
    <location>
        <begin position="21"/>
        <end position="446"/>
    </location>
</feature>
<gene>
    <name evidence="2" type="ORF">JI741_12780</name>
</gene>
<sequence>MYKHAFLVVLSLFTITNLQAQLFGGEKVYVFGIRYRAKEVTGQKRFEANSYLYKTSILNPLHAKVRNEVYYSIGSYRLNQNTYQALDLFNLSFQRNDYPLLDLIDFDYYRSVGLPNLERQDPSILDDVNYLKIKHYLQDSTHLTVKSRKAILFTFPVALTDKIILTRYEVITNHFNIDKTKMTKTTAELRAQLDTINLNLSTAVAAKVRAYLSHLADQATVMQGDYLDIRLHPSYVAKIDYYINKSLRVDAGNDQFAANLKSYIASDEAAFNDELVAIQLKGSFKKTTISIDSIAADLSAKFQLSGDAIKKISAAVNFTFTRNEKIIFSNEFNNAWVIRYFTSELMDKLNFKKIGYVDGQTDGRNMGRLNRFLEEYYTKNGSFPPSLKNIGIDDLIDAIGESRLDYRYSSPQKIRLTFAAADYELFTNDDRIYEGSDGKISAITTR</sequence>
<keyword evidence="3" id="KW-1185">Reference proteome</keyword>
<evidence type="ECO:0000313" key="3">
    <source>
        <dbReference type="Proteomes" id="UP000613030"/>
    </source>
</evidence>
<feature type="signal peptide" evidence="1">
    <location>
        <begin position="1"/>
        <end position="20"/>
    </location>
</feature>
<evidence type="ECO:0000313" key="2">
    <source>
        <dbReference type="EMBL" id="MBL0742097.1"/>
    </source>
</evidence>
<name>A0ABS1KS65_9BACT</name>
<dbReference type="RefSeq" id="WP_202009971.1">
    <property type="nucleotide sequence ID" value="NZ_JAERRB010000004.1"/>
</dbReference>
<dbReference type="EMBL" id="JAERRB010000004">
    <property type="protein sequence ID" value="MBL0742097.1"/>
    <property type="molecule type" value="Genomic_DNA"/>
</dbReference>